<dbReference type="Proteomes" id="UP000030071">
    <property type="component" value="Chromosome 1"/>
</dbReference>
<gene>
    <name evidence="2" type="ORF">IX91_05115</name>
    <name evidence="3" type="ORF">VITU9109_04477</name>
</gene>
<protein>
    <recommendedName>
        <fullName evidence="1">Immunity MXAN-0049 protein domain-containing protein</fullName>
    </recommendedName>
</protein>
<dbReference type="KEGG" id="vtu:IX91_05115"/>
<dbReference type="GeneID" id="23444094"/>
<dbReference type="AlphaFoldDB" id="F9TD22"/>
<sequence length="204" mass="23531">MKNYNDEYYIIEQDYSFEDNAAYPSESSSNFDYDYDELVLGTKPLKFHAEISDVGDFKSSYIFLYDGPSFLVNTELKEKIDFGLYGSQFFPAIIVGEDQGVRDDFWVLNTYDMLDALDENKSDVKTIPESVDGLSMSGSVLKYSLDFELLSSIPEEERLIFKMSNTSTEPVFVHEKIVSIFRKLSVQGVKFYKVSEYEFGDEFQ</sequence>
<organism evidence="2 5">
    <name type="scientific">Vibrio tubiashii ATCC 19109</name>
    <dbReference type="NCBI Taxonomy" id="1051646"/>
    <lineage>
        <taxon>Bacteria</taxon>
        <taxon>Pseudomonadati</taxon>
        <taxon>Pseudomonadota</taxon>
        <taxon>Gammaproteobacteria</taxon>
        <taxon>Vibrionales</taxon>
        <taxon>Vibrionaceae</taxon>
        <taxon>Vibrio</taxon>
        <taxon>Vibrio oreintalis group</taxon>
    </lineage>
</organism>
<feature type="domain" description="Immunity MXAN-0049 protein" evidence="1">
    <location>
        <begin position="86"/>
        <end position="195"/>
    </location>
</feature>
<dbReference type="Pfam" id="PF07791">
    <property type="entry name" value="Imm11"/>
    <property type="match status" value="1"/>
</dbReference>
<reference evidence="2 5" key="3">
    <citation type="submission" date="2014-08" db="EMBL/GenBank/DDBJ databases">
        <title>First Complete Genome Sequence of the Shellfish Pathogen Vibrio tubiashii.</title>
        <authorList>
            <person name="Richards G.P."/>
            <person name="Needleman D.S."/>
            <person name="Watson M.A."/>
            <person name="Bono J.L."/>
        </authorList>
    </citation>
    <scope>NUCLEOTIDE SEQUENCE [LARGE SCALE GENOMIC DNA]</scope>
    <source>
        <strain evidence="2 5">ATCC 19109</strain>
    </source>
</reference>
<dbReference type="InterPro" id="IPR012433">
    <property type="entry name" value="Imm11"/>
</dbReference>
<reference evidence="3 4" key="2">
    <citation type="journal article" date="2012" name="Int. J. Syst. Evol. Microbiol.">
        <title>Vibrio caribbeanicus sp. nov., isolated from the marine sponge Scleritoderma cyanea.</title>
        <authorList>
            <person name="Hoffmann M."/>
            <person name="Monday S.R."/>
            <person name="Allard M.W."/>
            <person name="Strain E.A."/>
            <person name="Whittaker P."/>
            <person name="Naum M."/>
            <person name="McCarthy P.J."/>
            <person name="Lopez J.V."/>
            <person name="Fischer M."/>
            <person name="Brown E.W."/>
        </authorList>
    </citation>
    <scope>NUCLEOTIDE SEQUENCE [LARGE SCALE GENOMIC DNA]</scope>
    <source>
        <strain evidence="3 4">ATCC 19109</strain>
    </source>
</reference>
<dbReference type="STRING" id="1051646.IX91_05115"/>
<evidence type="ECO:0000313" key="3">
    <source>
        <dbReference type="EMBL" id="EGU47277.1"/>
    </source>
</evidence>
<evidence type="ECO:0000313" key="2">
    <source>
        <dbReference type="EMBL" id="AIW13584.1"/>
    </source>
</evidence>
<evidence type="ECO:0000313" key="4">
    <source>
        <dbReference type="Proteomes" id="UP000003836"/>
    </source>
</evidence>
<reference evidence="3" key="1">
    <citation type="submission" date="2011-08" db="EMBL/GenBank/DDBJ databases">
        <authorList>
            <person name="Hoffman M."/>
            <person name="Strain E.A."/>
            <person name="Brown E."/>
            <person name="Allard M.W."/>
        </authorList>
    </citation>
    <scope>NUCLEOTIDE SEQUENCE</scope>
    <source>
        <strain evidence="3">ATCC 19109</strain>
    </source>
</reference>
<proteinExistence type="predicted"/>
<evidence type="ECO:0000313" key="5">
    <source>
        <dbReference type="Proteomes" id="UP000030071"/>
    </source>
</evidence>
<dbReference type="EMBL" id="CP009354">
    <property type="protein sequence ID" value="AIW13584.1"/>
    <property type="molecule type" value="Genomic_DNA"/>
</dbReference>
<dbReference type="PATRIC" id="fig|1051646.9.peg.1001"/>
<dbReference type="HOGENOM" id="CLU_1531906_0_0_6"/>
<name>F9TD22_9VIBR</name>
<evidence type="ECO:0000259" key="1">
    <source>
        <dbReference type="Pfam" id="PF07791"/>
    </source>
</evidence>
<keyword evidence="4" id="KW-1185">Reference proteome</keyword>
<dbReference type="eggNOG" id="ENOG50344VB">
    <property type="taxonomic scope" value="Bacteria"/>
</dbReference>
<dbReference type="Proteomes" id="UP000003836">
    <property type="component" value="Unassembled WGS sequence"/>
</dbReference>
<dbReference type="RefSeq" id="WP_004748670.1">
    <property type="nucleotide sequence ID" value="NZ_AFWI01000210.1"/>
</dbReference>
<accession>F9TD22</accession>
<dbReference type="EMBL" id="AFWI01000210">
    <property type="protein sequence ID" value="EGU47277.1"/>
    <property type="molecule type" value="Genomic_DNA"/>
</dbReference>